<accession>A0ACC0YPV9</accession>
<comment type="caution">
    <text evidence="1">The sequence shown here is derived from an EMBL/GenBank/DDBJ whole genome shotgun (WGS) entry which is preliminary data.</text>
</comment>
<dbReference type="Proteomes" id="UP001163603">
    <property type="component" value="Chromosome 5"/>
</dbReference>
<evidence type="ECO:0000313" key="1">
    <source>
        <dbReference type="EMBL" id="KAJ0039730.1"/>
    </source>
</evidence>
<organism evidence="1 2">
    <name type="scientific">Pistacia integerrima</name>
    <dbReference type="NCBI Taxonomy" id="434235"/>
    <lineage>
        <taxon>Eukaryota</taxon>
        <taxon>Viridiplantae</taxon>
        <taxon>Streptophyta</taxon>
        <taxon>Embryophyta</taxon>
        <taxon>Tracheophyta</taxon>
        <taxon>Spermatophyta</taxon>
        <taxon>Magnoliopsida</taxon>
        <taxon>eudicotyledons</taxon>
        <taxon>Gunneridae</taxon>
        <taxon>Pentapetalae</taxon>
        <taxon>rosids</taxon>
        <taxon>malvids</taxon>
        <taxon>Sapindales</taxon>
        <taxon>Anacardiaceae</taxon>
        <taxon>Pistacia</taxon>
    </lineage>
</organism>
<proteinExistence type="predicted"/>
<dbReference type="EMBL" id="CM047740">
    <property type="protein sequence ID" value="KAJ0039730.1"/>
    <property type="molecule type" value="Genomic_DNA"/>
</dbReference>
<evidence type="ECO:0000313" key="2">
    <source>
        <dbReference type="Proteomes" id="UP001163603"/>
    </source>
</evidence>
<sequence>MAESECLCRPPQKKLLSDPDMTAAAEQLMQLSDEDCNSCEYKSNDKETKKKKLGDGEYMRRQNEITWAKIEEIFGKEEEEIYRPKKKRYRSLVGIYMTTKPMPLEKKRRSMH</sequence>
<name>A0ACC0YPV9_9ROSI</name>
<protein>
    <submittedName>
        <fullName evidence="1">Uncharacterized protein</fullName>
    </submittedName>
</protein>
<gene>
    <name evidence="1" type="ORF">Pint_27075</name>
</gene>
<keyword evidence="2" id="KW-1185">Reference proteome</keyword>
<reference evidence="2" key="1">
    <citation type="journal article" date="2023" name="G3 (Bethesda)">
        <title>Genome assembly and association tests identify interacting loci associated with vigor, precocity, and sex in interspecific pistachio rootstocks.</title>
        <authorList>
            <person name="Palmer W."/>
            <person name="Jacygrad E."/>
            <person name="Sagayaradj S."/>
            <person name="Cavanaugh K."/>
            <person name="Han R."/>
            <person name="Bertier L."/>
            <person name="Beede B."/>
            <person name="Kafkas S."/>
            <person name="Golino D."/>
            <person name="Preece J."/>
            <person name="Michelmore R."/>
        </authorList>
    </citation>
    <scope>NUCLEOTIDE SEQUENCE [LARGE SCALE GENOMIC DNA]</scope>
</reference>